<reference evidence="7 8" key="1">
    <citation type="journal article" date="2019" name="Nat. Microbiol.">
        <title>Mediterranean grassland soil C-N compound turnover is dependent on rainfall and depth, and is mediated by genomically divergent microorganisms.</title>
        <authorList>
            <person name="Diamond S."/>
            <person name="Andeer P.F."/>
            <person name="Li Z."/>
            <person name="Crits-Christoph A."/>
            <person name="Burstein D."/>
            <person name="Anantharaman K."/>
            <person name="Lane K.R."/>
            <person name="Thomas B.C."/>
            <person name="Pan C."/>
            <person name="Northen T.R."/>
            <person name="Banfield J.F."/>
        </authorList>
    </citation>
    <scope>NUCLEOTIDE SEQUENCE [LARGE SCALE GENOMIC DNA]</scope>
    <source>
        <strain evidence="7">WS_11</strain>
    </source>
</reference>
<dbReference type="InterPro" id="IPR022791">
    <property type="entry name" value="L-PG_synthase/AglD"/>
</dbReference>
<evidence type="ECO:0000256" key="2">
    <source>
        <dbReference type="ARBA" id="ARBA00022475"/>
    </source>
</evidence>
<feature type="transmembrane region" description="Helical" evidence="6">
    <location>
        <begin position="241"/>
        <end position="265"/>
    </location>
</feature>
<dbReference type="Proteomes" id="UP000319771">
    <property type="component" value="Unassembled WGS sequence"/>
</dbReference>
<feature type="transmembrane region" description="Helical" evidence="6">
    <location>
        <begin position="271"/>
        <end position="289"/>
    </location>
</feature>
<evidence type="ECO:0000256" key="6">
    <source>
        <dbReference type="SAM" id="Phobius"/>
    </source>
</evidence>
<proteinExistence type="predicted"/>
<feature type="transmembrane region" description="Helical" evidence="6">
    <location>
        <begin position="69"/>
        <end position="90"/>
    </location>
</feature>
<feature type="transmembrane region" description="Helical" evidence="6">
    <location>
        <begin position="319"/>
        <end position="342"/>
    </location>
</feature>
<accession>A0A538UCV9</accession>
<organism evidence="7 8">
    <name type="scientific">Eiseniibacteriota bacterium</name>
    <dbReference type="NCBI Taxonomy" id="2212470"/>
    <lineage>
        <taxon>Bacteria</taxon>
        <taxon>Candidatus Eiseniibacteriota</taxon>
    </lineage>
</organism>
<gene>
    <name evidence="7" type="ORF">E6K81_03180</name>
</gene>
<feature type="transmembrane region" description="Helical" evidence="6">
    <location>
        <begin position="183"/>
        <end position="202"/>
    </location>
</feature>
<dbReference type="GO" id="GO:0005886">
    <property type="term" value="C:plasma membrane"/>
    <property type="evidence" value="ECO:0007669"/>
    <property type="project" value="UniProtKB-SubCell"/>
</dbReference>
<feature type="transmembrane region" description="Helical" evidence="6">
    <location>
        <begin position="149"/>
        <end position="177"/>
    </location>
</feature>
<keyword evidence="2" id="KW-1003">Cell membrane</keyword>
<evidence type="ECO:0000313" key="7">
    <source>
        <dbReference type="EMBL" id="TMQ73741.1"/>
    </source>
</evidence>
<comment type="subcellular location">
    <subcellularLocation>
        <location evidence="1">Cell membrane</location>
        <topology evidence="1">Multi-pass membrane protein</topology>
    </subcellularLocation>
</comment>
<dbReference type="PANTHER" id="PTHR39087:SF2">
    <property type="entry name" value="UPF0104 MEMBRANE PROTEIN MJ1595"/>
    <property type="match status" value="1"/>
</dbReference>
<keyword evidence="5 6" id="KW-0472">Membrane</keyword>
<comment type="caution">
    <text evidence="7">The sequence shown here is derived from an EMBL/GenBank/DDBJ whole genome shotgun (WGS) entry which is preliminary data.</text>
</comment>
<evidence type="ECO:0000256" key="4">
    <source>
        <dbReference type="ARBA" id="ARBA00022989"/>
    </source>
</evidence>
<dbReference type="AlphaFoldDB" id="A0A538UCV9"/>
<dbReference type="Pfam" id="PF03706">
    <property type="entry name" value="LPG_synthase_TM"/>
    <property type="match status" value="1"/>
</dbReference>
<dbReference type="PANTHER" id="PTHR39087">
    <property type="entry name" value="UPF0104 MEMBRANE PROTEIN MJ1595"/>
    <property type="match status" value="1"/>
</dbReference>
<keyword evidence="4 6" id="KW-1133">Transmembrane helix</keyword>
<evidence type="ECO:0000256" key="3">
    <source>
        <dbReference type="ARBA" id="ARBA00022692"/>
    </source>
</evidence>
<evidence type="ECO:0000256" key="5">
    <source>
        <dbReference type="ARBA" id="ARBA00023136"/>
    </source>
</evidence>
<keyword evidence="3 6" id="KW-0812">Transmembrane</keyword>
<name>A0A538UCV9_UNCEI</name>
<feature type="transmembrane region" description="Helical" evidence="6">
    <location>
        <begin position="40"/>
        <end position="57"/>
    </location>
</feature>
<sequence>MEGPAATAGTVADGAGVEPEARIEVLSPVASERRSARERAFRAGAYVLLLGTAVWTFRDVRWSALTSTLGAAAPLWIAFAAGMNLLALVFQAARWLALVRPLSRAATLPESFKAMMVGYTVSMILPARGGEFARAHFLGRRTGLSRATVLGSIVLDHLVNATGLLAGLAVLPFFVGIPDWMRSGGWIALALVLLGITAVAALRPIQRDGGPAPSEALPARRIGVLLTKLQHGLTGARQPKALGVSFGASLVSWVLEVPVVVWALWAVGLHLPIPAAFLILASVNLALMFPVAPPANLGTVELGATLALLQFGVPKEQALAFALTYHLLQVVPIAALGMFFAGKDGLGTTFRRAPA</sequence>
<evidence type="ECO:0000313" key="8">
    <source>
        <dbReference type="Proteomes" id="UP000319771"/>
    </source>
</evidence>
<protein>
    <submittedName>
        <fullName evidence="7">Flippase-like domain-containing protein</fullName>
    </submittedName>
</protein>
<evidence type="ECO:0000256" key="1">
    <source>
        <dbReference type="ARBA" id="ARBA00004651"/>
    </source>
</evidence>
<dbReference type="EMBL" id="VBPB01000046">
    <property type="protein sequence ID" value="TMQ73741.1"/>
    <property type="molecule type" value="Genomic_DNA"/>
</dbReference>